<evidence type="ECO:0008006" key="3">
    <source>
        <dbReference type="Google" id="ProtNLM"/>
    </source>
</evidence>
<dbReference type="Proteomes" id="UP000297597">
    <property type="component" value="Unassembled WGS sequence"/>
</dbReference>
<reference evidence="1 2" key="1">
    <citation type="journal article" date="2018" name="Environ. Microbiol.">
        <title>Novel energy conservation strategies and behaviour of Pelotomaculum schinkii driving syntrophic propionate catabolism.</title>
        <authorList>
            <person name="Hidalgo-Ahumada C.A.P."/>
            <person name="Nobu M.K."/>
            <person name="Narihiro T."/>
            <person name="Tamaki H."/>
            <person name="Liu W.T."/>
            <person name="Kamagata Y."/>
            <person name="Stams A.J.M."/>
            <person name="Imachi H."/>
            <person name="Sousa D.Z."/>
        </authorList>
    </citation>
    <scope>NUCLEOTIDE SEQUENCE [LARGE SCALE GENOMIC DNA]</scope>
    <source>
        <strain evidence="1 2">MGP</strain>
    </source>
</reference>
<evidence type="ECO:0000313" key="2">
    <source>
        <dbReference type="Proteomes" id="UP000297597"/>
    </source>
</evidence>
<dbReference type="EMBL" id="QFFZ01000023">
    <property type="protein sequence ID" value="TEB10632.1"/>
    <property type="molecule type" value="Genomic_DNA"/>
</dbReference>
<keyword evidence="2" id="KW-1185">Reference proteome</keyword>
<name>A0A4Y7RPN5_9FIRM</name>
<dbReference type="AlphaFoldDB" id="A0A4Y7RPN5"/>
<sequence>MDKEMIFKIKPNKPRRELSLPALVFHHADHWMKVLGLEVFSAWLMIYTWCDRQKYPEDNMSHHKDIKEVATAFKCGVNKAQEIIKKLYEYGLVDIV</sequence>
<comment type="caution">
    <text evidence="1">The sequence shown here is derived from an EMBL/GenBank/DDBJ whole genome shotgun (WGS) entry which is preliminary data.</text>
</comment>
<evidence type="ECO:0000313" key="1">
    <source>
        <dbReference type="EMBL" id="TEB10632.1"/>
    </source>
</evidence>
<gene>
    <name evidence="1" type="ORF">Pmgp_02212</name>
</gene>
<organism evidence="1 2">
    <name type="scientific">Pelotomaculum propionicicum</name>
    <dbReference type="NCBI Taxonomy" id="258475"/>
    <lineage>
        <taxon>Bacteria</taxon>
        <taxon>Bacillati</taxon>
        <taxon>Bacillota</taxon>
        <taxon>Clostridia</taxon>
        <taxon>Eubacteriales</taxon>
        <taxon>Desulfotomaculaceae</taxon>
        <taxon>Pelotomaculum</taxon>
    </lineage>
</organism>
<dbReference type="OrthoDB" id="1809704at2"/>
<protein>
    <recommendedName>
        <fullName evidence="3">Phage replisome organiser N-terminal domain-containing protein</fullName>
    </recommendedName>
</protein>
<accession>A0A4Y7RPN5</accession>
<dbReference type="RefSeq" id="WP_134214044.1">
    <property type="nucleotide sequence ID" value="NZ_QFFZ01000023.1"/>
</dbReference>
<proteinExistence type="predicted"/>